<reference evidence="3" key="1">
    <citation type="submission" date="2021-01" db="EMBL/GenBank/DDBJ databases">
        <title>Genome public.</title>
        <authorList>
            <person name="Liu C."/>
            <person name="Sun Q."/>
        </authorList>
    </citation>
    <scope>NUCLEOTIDE SEQUENCE</scope>
    <source>
        <strain evidence="3">YIM B02565</strain>
    </source>
</reference>
<dbReference type="PROSITE" id="PS00018">
    <property type="entry name" value="EF_HAND_1"/>
    <property type="match status" value="2"/>
</dbReference>
<dbReference type="Gene3D" id="1.10.1330.10">
    <property type="entry name" value="Dockerin domain"/>
    <property type="match status" value="1"/>
</dbReference>
<evidence type="ECO:0000313" key="3">
    <source>
        <dbReference type="EMBL" id="MBL4932642.1"/>
    </source>
</evidence>
<protein>
    <recommendedName>
        <fullName evidence="2">Type VI secretion system spike protein VgrG3-like C-terminal domain-containing protein</fullName>
    </recommendedName>
</protein>
<dbReference type="EMBL" id="JAESWA010000022">
    <property type="protein sequence ID" value="MBL4932642.1"/>
    <property type="molecule type" value="Genomic_DNA"/>
</dbReference>
<evidence type="ECO:0000259" key="2">
    <source>
        <dbReference type="Pfam" id="PF21277"/>
    </source>
</evidence>
<gene>
    <name evidence="3" type="ORF">JK634_12535</name>
</gene>
<sequence>MKKKFVWILLLSFGIANIIMPTAQKVYAAQINYDVDGNNVLNSNDLEALKKYYNTYNSSFDYNNDGIIDIYDMVILSNVLDTKMYSVKNSSGSVISYYSSGDLASSVLKARSINGSVVMTKGGQVIWNNSGYYVFQGEKFYNKYSNSFDAVNAAKSITNGRAYNKFGQELINNTTGFKEKLAVTSTDVYIRTQPSNDYKTSIKVPNNTLIEIVALTRGFYQFKWYKPDNTIVTGYLPNYLDFIQDDRNNSMFGNIAGKYESNGDPGAISDNPADKGGVSCGVFQFAANVGTLASFISWLSGAKPAFYSLLNNAYIADGNTYGTNFKAAWQQIAANNYDEFYALQFSYTKSVYYDGFINKAKNSGYDISKLAAYNATRNMIFSTSIQHGVTGAYNIIAPIDKTLSMTDFITSVYNGRLAVVAKSYPVGSSIYNGVKDRYDNESADIKRNYQREISY</sequence>
<name>A0A937FHZ8_9CLOT</name>
<dbReference type="SUPFAM" id="SSF63446">
    <property type="entry name" value="Type I dockerin domain"/>
    <property type="match status" value="1"/>
</dbReference>
<feature type="domain" description="Type VI secretion system spike protein VgrG3-like C-terminal" evidence="2">
    <location>
        <begin position="253"/>
        <end position="441"/>
    </location>
</feature>
<dbReference type="InterPro" id="IPR049073">
    <property type="entry name" value="T6SS_VgrG3-like_C"/>
</dbReference>
<organism evidence="3 4">
    <name type="scientific">Clostridium paridis</name>
    <dbReference type="NCBI Taxonomy" id="2803863"/>
    <lineage>
        <taxon>Bacteria</taxon>
        <taxon>Bacillati</taxon>
        <taxon>Bacillota</taxon>
        <taxon>Clostridia</taxon>
        <taxon>Eubacteriales</taxon>
        <taxon>Clostridiaceae</taxon>
        <taxon>Clostridium</taxon>
    </lineage>
</organism>
<comment type="caution">
    <text evidence="3">The sequence shown here is derived from an EMBL/GenBank/DDBJ whole genome shotgun (WGS) entry which is preliminary data.</text>
</comment>
<evidence type="ECO:0000313" key="4">
    <source>
        <dbReference type="Proteomes" id="UP000623681"/>
    </source>
</evidence>
<proteinExistence type="predicted"/>
<accession>A0A937FHZ8</accession>
<dbReference type="InterPro" id="IPR036439">
    <property type="entry name" value="Dockerin_dom_sf"/>
</dbReference>
<dbReference type="RefSeq" id="WP_202767986.1">
    <property type="nucleotide sequence ID" value="NZ_JAESWA010000022.1"/>
</dbReference>
<dbReference type="AlphaFoldDB" id="A0A937FHZ8"/>
<feature type="signal peptide" evidence="1">
    <location>
        <begin position="1"/>
        <end position="28"/>
    </location>
</feature>
<dbReference type="Pfam" id="PF21277">
    <property type="entry name" value="T6SS_VgrG3-like_C"/>
    <property type="match status" value="1"/>
</dbReference>
<keyword evidence="1" id="KW-0732">Signal</keyword>
<dbReference type="GO" id="GO:0000272">
    <property type="term" value="P:polysaccharide catabolic process"/>
    <property type="evidence" value="ECO:0007669"/>
    <property type="project" value="InterPro"/>
</dbReference>
<dbReference type="Proteomes" id="UP000623681">
    <property type="component" value="Unassembled WGS sequence"/>
</dbReference>
<keyword evidence="4" id="KW-1185">Reference proteome</keyword>
<feature type="chain" id="PRO_5037091102" description="Type VI secretion system spike protein VgrG3-like C-terminal domain-containing protein" evidence="1">
    <location>
        <begin position="29"/>
        <end position="455"/>
    </location>
</feature>
<dbReference type="InterPro" id="IPR018247">
    <property type="entry name" value="EF_Hand_1_Ca_BS"/>
</dbReference>
<evidence type="ECO:0000256" key="1">
    <source>
        <dbReference type="SAM" id="SignalP"/>
    </source>
</evidence>